<dbReference type="InterPro" id="IPR012337">
    <property type="entry name" value="RNaseH-like_sf"/>
</dbReference>
<sequence>MDSAKGAIKKRRSKDFQISWLDEDIFKRWFAPHSVKDKALCTACNTIIRCCKTELVRYSQTVKHIGNINSNVNCNATDKYEITSFYYRGLRLSPPTLTPPTSGAHDSPLRFSPPPLPLLQGCPTLTFDSHLRSLGVMTLTTYVKVKVIGGGAPLINIFTNLENIYVGPECKNFLKILSFEYAQQIQLNYLNFYITALEEMLKRLPYKDPFFQTLTFLCTIDPKIGLYEEGRLKIKDIDIIWKQITEFKNFNGVKMFPNLESLVEVVFSLPHSNVEAERIFSIVTDVKNKKRNRLSNDTVSAICVVRSNFQDKNINCTNFEIDSRHLELHNAQNLYKDQSKSDDA</sequence>
<dbReference type="GO" id="GO:0046983">
    <property type="term" value="F:protein dimerization activity"/>
    <property type="evidence" value="ECO:0007669"/>
    <property type="project" value="InterPro"/>
</dbReference>
<reference evidence="2 3" key="1">
    <citation type="submission" date="2015-09" db="EMBL/GenBank/DDBJ databases">
        <title>Trachymyrmex cornetzi WGS genome.</title>
        <authorList>
            <person name="Nygaard S."/>
            <person name="Hu H."/>
            <person name="Boomsma J."/>
            <person name="Zhang G."/>
        </authorList>
    </citation>
    <scope>NUCLEOTIDE SEQUENCE [LARGE SCALE GENOMIC DNA]</scope>
    <source>
        <strain evidence="2">Tcor2-1</strain>
        <tissue evidence="2">Whole body</tissue>
    </source>
</reference>
<protein>
    <recommendedName>
        <fullName evidence="1">HAT C-terminal dimerisation domain-containing protein</fullName>
    </recommendedName>
</protein>
<keyword evidence="3" id="KW-1185">Reference proteome</keyword>
<dbReference type="Pfam" id="PF05699">
    <property type="entry name" value="Dimer_Tnp_hAT"/>
    <property type="match status" value="1"/>
</dbReference>
<dbReference type="EMBL" id="KQ980924">
    <property type="protein sequence ID" value="KYN11430.1"/>
    <property type="molecule type" value="Genomic_DNA"/>
</dbReference>
<dbReference type="SUPFAM" id="SSF53098">
    <property type="entry name" value="Ribonuclease H-like"/>
    <property type="match status" value="1"/>
</dbReference>
<evidence type="ECO:0000313" key="2">
    <source>
        <dbReference type="EMBL" id="KYN11430.1"/>
    </source>
</evidence>
<name>A0A151IV71_9HYME</name>
<proteinExistence type="predicted"/>
<accession>A0A151IV71</accession>
<evidence type="ECO:0000259" key="1">
    <source>
        <dbReference type="Pfam" id="PF05699"/>
    </source>
</evidence>
<gene>
    <name evidence="2" type="ORF">ALC57_16443</name>
</gene>
<dbReference type="AlphaFoldDB" id="A0A151IV71"/>
<organism evidence="2 3">
    <name type="scientific">Trachymyrmex cornetzi</name>
    <dbReference type="NCBI Taxonomy" id="471704"/>
    <lineage>
        <taxon>Eukaryota</taxon>
        <taxon>Metazoa</taxon>
        <taxon>Ecdysozoa</taxon>
        <taxon>Arthropoda</taxon>
        <taxon>Hexapoda</taxon>
        <taxon>Insecta</taxon>
        <taxon>Pterygota</taxon>
        <taxon>Neoptera</taxon>
        <taxon>Endopterygota</taxon>
        <taxon>Hymenoptera</taxon>
        <taxon>Apocrita</taxon>
        <taxon>Aculeata</taxon>
        <taxon>Formicoidea</taxon>
        <taxon>Formicidae</taxon>
        <taxon>Myrmicinae</taxon>
        <taxon>Trachymyrmex</taxon>
    </lineage>
</organism>
<dbReference type="InterPro" id="IPR008906">
    <property type="entry name" value="HATC_C_dom"/>
</dbReference>
<dbReference type="Proteomes" id="UP000078492">
    <property type="component" value="Unassembled WGS sequence"/>
</dbReference>
<evidence type="ECO:0000313" key="3">
    <source>
        <dbReference type="Proteomes" id="UP000078492"/>
    </source>
</evidence>
<feature type="domain" description="HAT C-terminal dimerisation" evidence="1">
    <location>
        <begin position="255"/>
        <end position="308"/>
    </location>
</feature>